<dbReference type="Proteomes" id="UP001152797">
    <property type="component" value="Unassembled WGS sequence"/>
</dbReference>
<evidence type="ECO:0000313" key="3">
    <source>
        <dbReference type="Proteomes" id="UP001152797"/>
    </source>
</evidence>
<evidence type="ECO:0000313" key="1">
    <source>
        <dbReference type="EMBL" id="CAI4018841.1"/>
    </source>
</evidence>
<reference evidence="1" key="1">
    <citation type="submission" date="2022-10" db="EMBL/GenBank/DDBJ databases">
        <authorList>
            <person name="Chen Y."/>
            <person name="Dougan E. K."/>
            <person name="Chan C."/>
            <person name="Rhodes N."/>
            <person name="Thang M."/>
        </authorList>
    </citation>
    <scope>NUCLEOTIDE SEQUENCE</scope>
</reference>
<dbReference type="AlphaFoldDB" id="A0A9P1GPP6"/>
<dbReference type="EMBL" id="CAMXCT030006716">
    <property type="protein sequence ID" value="CAL4806153.1"/>
    <property type="molecule type" value="Genomic_DNA"/>
</dbReference>
<protein>
    <submittedName>
        <fullName evidence="1">Uncharacterized protein</fullName>
    </submittedName>
</protein>
<keyword evidence="3" id="KW-1185">Reference proteome</keyword>
<dbReference type="EMBL" id="CAMXCT020006716">
    <property type="protein sequence ID" value="CAL1172216.1"/>
    <property type="molecule type" value="Genomic_DNA"/>
</dbReference>
<dbReference type="OrthoDB" id="425824at2759"/>
<dbReference type="Gene3D" id="3.40.50.1460">
    <property type="match status" value="1"/>
</dbReference>
<dbReference type="EMBL" id="CAMXCT010006716">
    <property type="protein sequence ID" value="CAI4018841.1"/>
    <property type="molecule type" value="Genomic_DNA"/>
</dbReference>
<proteinExistence type="predicted"/>
<organism evidence="1">
    <name type="scientific">Cladocopium goreaui</name>
    <dbReference type="NCBI Taxonomy" id="2562237"/>
    <lineage>
        <taxon>Eukaryota</taxon>
        <taxon>Sar</taxon>
        <taxon>Alveolata</taxon>
        <taxon>Dinophyceae</taxon>
        <taxon>Suessiales</taxon>
        <taxon>Symbiodiniaceae</taxon>
        <taxon>Cladocopium</taxon>
    </lineage>
</organism>
<comment type="caution">
    <text evidence="1">The sequence shown here is derived from an EMBL/GenBank/DDBJ whole genome shotgun (WGS) entry which is preliminary data.</text>
</comment>
<sequence length="442" mass="48011">MEVSLSFLICELLQVHGFCHDRGIQICAGSLWAAGASIFDELLTKASLLTRVQRFFGAPGELFVLFYAGHGRPGTGDWILQDEDVSLADILHLWNRRSGHGVLLIISDACYSGAWVMEAARLRSSNVVVQSSCAALERALDGVFISLWLLVQRLEVQETYALKHLESLDRHPCVYVAPELKPGRKPLPALPALGPGADPPVLLQLHSCHNLGPEIAVAPEISRPHGSARTGGLRRLHFAHNHHRAVRGRAEQRRVRGLQGSQLSGPYREEGEPDPALLVEQLAQSDSRNDVLNLLDAACVAAAKEELRHVLSHLKLHDTLGAILLQAASTADVQVAQAALCGLWNLCGTSRGSLSSLAPLATSCVPHALKDVAHLTPEWSARVAWLMAEEPRCCEALRACDVASALRQHLQGDTKRWVQRALGRLEDGGSKKGPVSHSGSKW</sequence>
<name>A0A9P1GPP6_9DINO</name>
<evidence type="ECO:0000313" key="2">
    <source>
        <dbReference type="EMBL" id="CAL4806153.1"/>
    </source>
</evidence>
<reference evidence="2 3" key="2">
    <citation type="submission" date="2024-05" db="EMBL/GenBank/DDBJ databases">
        <authorList>
            <person name="Chen Y."/>
            <person name="Shah S."/>
            <person name="Dougan E. K."/>
            <person name="Thang M."/>
            <person name="Chan C."/>
        </authorList>
    </citation>
    <scope>NUCLEOTIDE SEQUENCE [LARGE SCALE GENOMIC DNA]</scope>
</reference>
<gene>
    <name evidence="1" type="ORF">C1SCF055_LOCUS43376</name>
</gene>
<accession>A0A9P1GPP6</accession>